<dbReference type="EMBL" id="GGEC01092251">
    <property type="protein sequence ID" value="MBX72735.1"/>
    <property type="molecule type" value="Transcribed_RNA"/>
</dbReference>
<name>A0A2P2R0H5_RHIMU</name>
<reference evidence="1" key="1">
    <citation type="submission" date="2018-02" db="EMBL/GenBank/DDBJ databases">
        <title>Rhizophora mucronata_Transcriptome.</title>
        <authorList>
            <person name="Meera S.P."/>
            <person name="Sreeshan A."/>
            <person name="Augustine A."/>
        </authorList>
    </citation>
    <scope>NUCLEOTIDE SEQUENCE</scope>
    <source>
        <tissue evidence="1">Leaf</tissue>
    </source>
</reference>
<protein>
    <submittedName>
        <fullName evidence="1">Uncharacterized protein</fullName>
    </submittedName>
</protein>
<proteinExistence type="predicted"/>
<organism evidence="1">
    <name type="scientific">Rhizophora mucronata</name>
    <name type="common">Asiatic mangrove</name>
    <dbReference type="NCBI Taxonomy" id="61149"/>
    <lineage>
        <taxon>Eukaryota</taxon>
        <taxon>Viridiplantae</taxon>
        <taxon>Streptophyta</taxon>
        <taxon>Embryophyta</taxon>
        <taxon>Tracheophyta</taxon>
        <taxon>Spermatophyta</taxon>
        <taxon>Magnoliopsida</taxon>
        <taxon>eudicotyledons</taxon>
        <taxon>Gunneridae</taxon>
        <taxon>Pentapetalae</taxon>
        <taxon>rosids</taxon>
        <taxon>fabids</taxon>
        <taxon>Malpighiales</taxon>
        <taxon>Rhizophoraceae</taxon>
        <taxon>Rhizophora</taxon>
    </lineage>
</organism>
<sequence length="13" mass="1496">MNRGLALHKSLQK</sequence>
<accession>A0A2P2R0H5</accession>
<evidence type="ECO:0000313" key="1">
    <source>
        <dbReference type="EMBL" id="MBX72735.1"/>
    </source>
</evidence>